<dbReference type="RefSeq" id="WP_141412335.1">
    <property type="nucleotide sequence ID" value="NZ_AP019735.1"/>
</dbReference>
<reference evidence="2" key="1">
    <citation type="submission" date="2019-06" db="EMBL/GenBank/DDBJ databases">
        <title>Alistipes onderdonkii subsp. vulgaris subsp. nov., Alistipes dispar sp. nov. and Alistipes communis sp. nov., isolated from human faeces, and creation of Alistipes onderdonkii subsp. onderdonkii subsp. nov.</title>
        <authorList>
            <person name="Sakamoto M."/>
            <person name="Ikeyama N."/>
            <person name="Ogata Y."/>
            <person name="Suda W."/>
            <person name="Iino T."/>
            <person name="Hattori M."/>
            <person name="Ohkuma M."/>
        </authorList>
    </citation>
    <scope>NUCLEOTIDE SEQUENCE [LARGE SCALE GENOMIC DNA]</scope>
    <source>
        <strain evidence="2">5CBH24</strain>
    </source>
</reference>
<dbReference type="KEGG" id="acou:A5CBH24_08720"/>
<gene>
    <name evidence="1" type="ORF">A5CBH24_08720</name>
</gene>
<evidence type="ECO:0000313" key="2">
    <source>
        <dbReference type="Proteomes" id="UP000318946"/>
    </source>
</evidence>
<dbReference type="OrthoDB" id="9770871at2"/>
<dbReference type="AlphaFoldDB" id="A0A4Y1WTG2"/>
<dbReference type="Gene3D" id="3.40.50.1240">
    <property type="entry name" value="Phosphoglycerate mutase-like"/>
    <property type="match status" value="1"/>
</dbReference>
<evidence type="ECO:0000313" key="1">
    <source>
        <dbReference type="EMBL" id="BBL03559.1"/>
    </source>
</evidence>
<keyword evidence="2" id="KW-1185">Reference proteome</keyword>
<sequence>MAVLYSLAAITPDTEFGLSFYDYFTEEERFALWRVANLREYLPKMNSAPSRGLSIDMAKPLMRQLLGSAQEAVDGGEVCAALRFGHGEDTMPPSVILEVADPYYDREDSAPIAATKSPVCRT</sequence>
<dbReference type="EMBL" id="AP019735">
    <property type="protein sequence ID" value="BBL03559.1"/>
    <property type="molecule type" value="Genomic_DNA"/>
</dbReference>
<dbReference type="InterPro" id="IPR029033">
    <property type="entry name" value="His_PPase_superfam"/>
</dbReference>
<protein>
    <submittedName>
        <fullName evidence="1">Uncharacterized protein</fullName>
    </submittedName>
</protein>
<organism evidence="1 2">
    <name type="scientific">Alistipes communis</name>
    <dbReference type="NCBI Taxonomy" id="2585118"/>
    <lineage>
        <taxon>Bacteria</taxon>
        <taxon>Pseudomonadati</taxon>
        <taxon>Bacteroidota</taxon>
        <taxon>Bacteroidia</taxon>
        <taxon>Bacteroidales</taxon>
        <taxon>Rikenellaceae</taxon>
        <taxon>Alistipes</taxon>
    </lineage>
</organism>
<proteinExistence type="predicted"/>
<accession>A0A4Y1WTG2</accession>
<name>A0A4Y1WTG2_9BACT</name>
<dbReference type="Proteomes" id="UP000318946">
    <property type="component" value="Chromosome"/>
</dbReference>
<dbReference type="GeneID" id="78341590"/>